<feature type="compositionally biased region" description="Basic and acidic residues" evidence="1">
    <location>
        <begin position="38"/>
        <end position="64"/>
    </location>
</feature>
<feature type="region of interest" description="Disordered" evidence="1">
    <location>
        <begin position="1"/>
        <end position="78"/>
    </location>
</feature>
<dbReference type="Proteomes" id="UP000887013">
    <property type="component" value="Unassembled WGS sequence"/>
</dbReference>
<sequence length="78" mass="8991">KENTLQINSPKSSSFQRERQSGKEVRSPELGIPRRRHKEEIREERERGAPQGDIHTKGQRDGQRRTLLGELQGGGEMR</sequence>
<feature type="non-terminal residue" evidence="2">
    <location>
        <position position="1"/>
    </location>
</feature>
<evidence type="ECO:0000313" key="2">
    <source>
        <dbReference type="EMBL" id="GFT04661.1"/>
    </source>
</evidence>
<reference evidence="2" key="1">
    <citation type="submission" date="2020-08" db="EMBL/GenBank/DDBJ databases">
        <title>Multicomponent nature underlies the extraordinary mechanical properties of spider dragline silk.</title>
        <authorList>
            <person name="Kono N."/>
            <person name="Nakamura H."/>
            <person name="Mori M."/>
            <person name="Yoshida Y."/>
            <person name="Ohtoshi R."/>
            <person name="Malay A.D."/>
            <person name="Moran D.A.P."/>
            <person name="Tomita M."/>
            <person name="Numata K."/>
            <person name="Arakawa K."/>
        </authorList>
    </citation>
    <scope>NUCLEOTIDE SEQUENCE</scope>
</reference>
<proteinExistence type="predicted"/>
<keyword evidence="3" id="KW-1185">Reference proteome</keyword>
<evidence type="ECO:0000256" key="1">
    <source>
        <dbReference type="SAM" id="MobiDB-lite"/>
    </source>
</evidence>
<feature type="compositionally biased region" description="Polar residues" evidence="1">
    <location>
        <begin position="1"/>
        <end position="15"/>
    </location>
</feature>
<dbReference type="AlphaFoldDB" id="A0A8X6NBV8"/>
<organism evidence="2 3">
    <name type="scientific">Nephila pilipes</name>
    <name type="common">Giant wood spider</name>
    <name type="synonym">Nephila maculata</name>
    <dbReference type="NCBI Taxonomy" id="299642"/>
    <lineage>
        <taxon>Eukaryota</taxon>
        <taxon>Metazoa</taxon>
        <taxon>Ecdysozoa</taxon>
        <taxon>Arthropoda</taxon>
        <taxon>Chelicerata</taxon>
        <taxon>Arachnida</taxon>
        <taxon>Araneae</taxon>
        <taxon>Araneomorphae</taxon>
        <taxon>Entelegynae</taxon>
        <taxon>Araneoidea</taxon>
        <taxon>Nephilidae</taxon>
        <taxon>Nephila</taxon>
    </lineage>
</organism>
<evidence type="ECO:0000313" key="3">
    <source>
        <dbReference type="Proteomes" id="UP000887013"/>
    </source>
</evidence>
<dbReference type="EMBL" id="BMAW01056181">
    <property type="protein sequence ID" value="GFT04661.1"/>
    <property type="molecule type" value="Genomic_DNA"/>
</dbReference>
<protein>
    <submittedName>
        <fullName evidence="2">Uncharacterized protein</fullName>
    </submittedName>
</protein>
<gene>
    <name evidence="2" type="ORF">NPIL_391371</name>
</gene>
<accession>A0A8X6NBV8</accession>
<feature type="compositionally biased region" description="Basic and acidic residues" evidence="1">
    <location>
        <begin position="16"/>
        <end position="27"/>
    </location>
</feature>
<name>A0A8X6NBV8_NEPPI</name>
<comment type="caution">
    <text evidence="2">The sequence shown here is derived from an EMBL/GenBank/DDBJ whole genome shotgun (WGS) entry which is preliminary data.</text>
</comment>